<name>A0A7R9B3K6_TIMSH</name>
<dbReference type="Gene3D" id="1.20.58.1520">
    <property type="match status" value="1"/>
</dbReference>
<dbReference type="AlphaFoldDB" id="A0A7R9B3K6"/>
<reference evidence="1" key="1">
    <citation type="submission" date="2020-11" db="EMBL/GenBank/DDBJ databases">
        <authorList>
            <person name="Tran Van P."/>
        </authorList>
    </citation>
    <scope>NUCLEOTIDE SEQUENCE</scope>
</reference>
<evidence type="ECO:0000313" key="1">
    <source>
        <dbReference type="EMBL" id="CAD7265588.1"/>
    </source>
</evidence>
<organism evidence="1">
    <name type="scientific">Timema shepardi</name>
    <name type="common">Walking stick</name>
    <dbReference type="NCBI Taxonomy" id="629360"/>
    <lineage>
        <taxon>Eukaryota</taxon>
        <taxon>Metazoa</taxon>
        <taxon>Ecdysozoa</taxon>
        <taxon>Arthropoda</taxon>
        <taxon>Hexapoda</taxon>
        <taxon>Insecta</taxon>
        <taxon>Pterygota</taxon>
        <taxon>Neoptera</taxon>
        <taxon>Polyneoptera</taxon>
        <taxon>Phasmatodea</taxon>
        <taxon>Timematodea</taxon>
        <taxon>Timematoidea</taxon>
        <taxon>Timematidae</taxon>
        <taxon>Timema</taxon>
    </lineage>
</organism>
<dbReference type="EMBL" id="OC005713">
    <property type="protein sequence ID" value="CAD7265588.1"/>
    <property type="molecule type" value="Genomic_DNA"/>
</dbReference>
<dbReference type="Pfam" id="PF03999">
    <property type="entry name" value="MAP65_ASE1"/>
    <property type="match status" value="1"/>
</dbReference>
<gene>
    <name evidence="1" type="ORF">TSIB3V08_LOCUS9620</name>
</gene>
<proteinExistence type="predicted"/>
<sequence length="309" mass="36120">MDAVKLKFQIFETHLKNFWQERNLNRSQVAEEEASICNQFRLLFESIEENQLHLLNKHKLLCLRQKIEEAWTKTYASDEVKMNFTDFRLDYTEALLSTHQAYLDALQKYHSTNHILYLYRTLFKELDLLIQLQNKFEASQLLVLDSTRLFRNRGGALLKEEKDRQLTKKVFFALSNDNTTGYAENICSQVSAHNWCRYLHMRIPTFMDGTNAHSTSYLLGVLIVLDACYLEERHNWSLVQQEKIVKELFEKYDTTHDEPLLINGRKLNDFLDMKTQMSNMKVAAAKLVDSDDSSCIDDAMAAIPTTQTP</sequence>
<protein>
    <submittedName>
        <fullName evidence="1">Uncharacterized protein</fullName>
    </submittedName>
</protein>
<accession>A0A7R9B3K6</accession>